<dbReference type="EMBL" id="CP024964">
    <property type="protein sequence ID" value="ATZ18311.1"/>
    <property type="molecule type" value="Genomic_DNA"/>
</dbReference>
<evidence type="ECO:0000313" key="6">
    <source>
        <dbReference type="EMBL" id="ATZ18311.1"/>
    </source>
</evidence>
<dbReference type="AlphaFoldDB" id="A0A2K8NZY9"/>
<reference evidence="6 7" key="1">
    <citation type="submission" date="2017-11" db="EMBL/GenBank/DDBJ databases">
        <title>Genome sequence of Entomoplasma melaleucae M1 (ATCC 49191).</title>
        <authorList>
            <person name="Lo W.-S."/>
            <person name="Gasparich G.E."/>
            <person name="Kuo C.-H."/>
        </authorList>
    </citation>
    <scope>NUCLEOTIDE SEQUENCE [LARGE SCALE GENOMIC DNA]</scope>
    <source>
        <strain evidence="6 7">M1</strain>
    </source>
</reference>
<evidence type="ECO:0000256" key="3">
    <source>
        <dbReference type="ARBA" id="ARBA00022989"/>
    </source>
</evidence>
<dbReference type="GO" id="GO:0016020">
    <property type="term" value="C:membrane"/>
    <property type="evidence" value="ECO:0007669"/>
    <property type="project" value="UniProtKB-SubCell"/>
</dbReference>
<proteinExistence type="predicted"/>
<evidence type="ECO:0000256" key="2">
    <source>
        <dbReference type="ARBA" id="ARBA00022692"/>
    </source>
</evidence>
<dbReference type="PIRSF" id="PIRSF006060">
    <property type="entry name" value="AA_transporter"/>
    <property type="match status" value="1"/>
</dbReference>
<dbReference type="RefSeq" id="WP_028124562.1">
    <property type="nucleotide sequence ID" value="NZ_CP024964.1"/>
</dbReference>
<dbReference type="Gene3D" id="1.20.1740.10">
    <property type="entry name" value="Amino acid/polyamine transporter I"/>
    <property type="match status" value="1"/>
</dbReference>
<dbReference type="Proteomes" id="UP000231896">
    <property type="component" value="Chromosome"/>
</dbReference>
<feature type="transmembrane region" description="Helical" evidence="5">
    <location>
        <begin position="237"/>
        <end position="261"/>
    </location>
</feature>
<feature type="transmembrane region" description="Helical" evidence="5">
    <location>
        <begin position="359"/>
        <end position="376"/>
    </location>
</feature>
<sequence>MKLNKKYGFWTVLASTLAGIVGSSIIISFNMVFGLAQANPLLMILAWIFGALIVLPDAFIIIEPSIGYEQSGSGYSWIRKCNWRILAFWFGWVLILFVSATSLSSCCSAMSSMITQILELDSKEIAVETLQKALALFILLFLAGIQIMVKNSSKYTQIFFLFVKTLPIILVFVLPIMYGSKDGLLSNSAINKELGHAYISSAMLIPAITYTGFAYSGHEFPTYITEEIENPKKIVPWVIISAVLIVLVIYVCYGIALLSLATPNEEGIWIVPNGTTSSIFAQHKWAVLTFNIFAIFLFIGSVNSLLFFQSRLIHKLSETGNVHSIFGKVHKKTNQPYMAIGLLACVAIFYILFSSISEIISSFALATSALKILLNSSIIKLRLKDPTYKRIYGNKTFWVLMILSLVTCVLTFVGSVYLMVIIPHQQTGASTFSILWKPILMVVIAFLVYLFGIFKFNNIKIK</sequence>
<evidence type="ECO:0000256" key="5">
    <source>
        <dbReference type="SAM" id="Phobius"/>
    </source>
</evidence>
<feature type="transmembrane region" description="Helical" evidence="5">
    <location>
        <begin position="434"/>
        <end position="454"/>
    </location>
</feature>
<feature type="transmembrane region" description="Helical" evidence="5">
    <location>
        <begin position="158"/>
        <end position="178"/>
    </location>
</feature>
<evidence type="ECO:0000313" key="7">
    <source>
        <dbReference type="Proteomes" id="UP000231896"/>
    </source>
</evidence>
<dbReference type="InterPro" id="IPR002293">
    <property type="entry name" value="AA/rel_permease1"/>
</dbReference>
<feature type="transmembrane region" description="Helical" evidence="5">
    <location>
        <begin position="7"/>
        <end position="29"/>
    </location>
</feature>
<feature type="transmembrane region" description="Helical" evidence="5">
    <location>
        <begin position="336"/>
        <end position="353"/>
    </location>
</feature>
<dbReference type="PANTHER" id="PTHR11785:SF512">
    <property type="entry name" value="SOBREMESA, ISOFORM B"/>
    <property type="match status" value="1"/>
</dbReference>
<name>A0A2K8NZY9_9MOLU</name>
<keyword evidence="3 5" id="KW-1133">Transmembrane helix</keyword>
<evidence type="ECO:0000256" key="1">
    <source>
        <dbReference type="ARBA" id="ARBA00004141"/>
    </source>
</evidence>
<keyword evidence="4 5" id="KW-0472">Membrane</keyword>
<dbReference type="InterPro" id="IPR050598">
    <property type="entry name" value="AminoAcid_Transporter"/>
</dbReference>
<dbReference type="Pfam" id="PF13520">
    <property type="entry name" value="AA_permease_2"/>
    <property type="match status" value="1"/>
</dbReference>
<dbReference type="GO" id="GO:0015179">
    <property type="term" value="F:L-amino acid transmembrane transporter activity"/>
    <property type="evidence" value="ECO:0007669"/>
    <property type="project" value="TreeGrafter"/>
</dbReference>
<organism evidence="6 7">
    <name type="scientific">Mesoplasma melaleucae</name>
    <dbReference type="NCBI Taxonomy" id="81459"/>
    <lineage>
        <taxon>Bacteria</taxon>
        <taxon>Bacillati</taxon>
        <taxon>Mycoplasmatota</taxon>
        <taxon>Mollicutes</taxon>
        <taxon>Entomoplasmatales</taxon>
        <taxon>Entomoplasmataceae</taxon>
        <taxon>Mesoplasma</taxon>
    </lineage>
</organism>
<feature type="transmembrane region" description="Helical" evidence="5">
    <location>
        <begin position="83"/>
        <end position="103"/>
    </location>
</feature>
<feature type="transmembrane region" description="Helical" evidence="5">
    <location>
        <begin position="397"/>
        <end position="422"/>
    </location>
</feature>
<dbReference type="PANTHER" id="PTHR11785">
    <property type="entry name" value="AMINO ACID TRANSPORTER"/>
    <property type="match status" value="1"/>
</dbReference>
<comment type="subcellular location">
    <subcellularLocation>
        <location evidence="1">Membrane</location>
        <topology evidence="1">Multi-pass membrane protein</topology>
    </subcellularLocation>
</comment>
<dbReference type="OrthoDB" id="391596at2"/>
<feature type="transmembrane region" description="Helical" evidence="5">
    <location>
        <begin position="41"/>
        <end position="62"/>
    </location>
</feature>
<feature type="transmembrane region" description="Helical" evidence="5">
    <location>
        <begin position="130"/>
        <end position="149"/>
    </location>
</feature>
<protein>
    <submittedName>
        <fullName evidence="6">Amino acid/amine (Lysine) APC transporter</fullName>
    </submittedName>
</protein>
<evidence type="ECO:0000256" key="4">
    <source>
        <dbReference type="ARBA" id="ARBA00023136"/>
    </source>
</evidence>
<gene>
    <name evidence="6" type="ORF">EMELA_v1c08240</name>
</gene>
<dbReference type="KEGG" id="eml:EMELA_v1c08240"/>
<feature type="transmembrane region" description="Helical" evidence="5">
    <location>
        <begin position="198"/>
        <end position="216"/>
    </location>
</feature>
<keyword evidence="2 5" id="KW-0812">Transmembrane</keyword>
<dbReference type="STRING" id="1408435.GCA_000685885_01391"/>
<keyword evidence="7" id="KW-1185">Reference proteome</keyword>
<accession>A0A2K8NZY9</accession>
<feature type="transmembrane region" description="Helical" evidence="5">
    <location>
        <begin position="285"/>
        <end position="308"/>
    </location>
</feature>